<sequence>MTFRITGLSPEPFRPLFGLPDAELAARGIVRKTVTAKPGFPCRITLDDAEPGESVLLLHHESHSADTPYRSAYAIYVRENAAEAAELTDEIPPVMRGRPLALRLFDSTGMLAGADLVLTGDPRAAIETALARSEIAYIDVHNAAHGCFAARVERA</sequence>
<gene>
    <name evidence="1" type="ORF">GCM10017621_18780</name>
</gene>
<accession>A0A9W6INE4</accession>
<comment type="caution">
    <text evidence="1">The sequence shown here is derived from an EMBL/GenBank/DDBJ whole genome shotgun (WGS) entry which is preliminary data.</text>
</comment>
<evidence type="ECO:0000313" key="2">
    <source>
        <dbReference type="Proteomes" id="UP001143486"/>
    </source>
</evidence>
<dbReference type="RefSeq" id="WP_271186738.1">
    <property type="nucleotide sequence ID" value="NZ_BSFE01000004.1"/>
</dbReference>
<dbReference type="AlphaFoldDB" id="A0A9W6INE4"/>
<dbReference type="Pfam" id="PF06718">
    <property type="entry name" value="DUF1203"/>
    <property type="match status" value="1"/>
</dbReference>
<dbReference type="EMBL" id="BSFE01000004">
    <property type="protein sequence ID" value="GLK52370.1"/>
    <property type="molecule type" value="Genomic_DNA"/>
</dbReference>
<proteinExistence type="predicted"/>
<evidence type="ECO:0000313" key="1">
    <source>
        <dbReference type="EMBL" id="GLK52370.1"/>
    </source>
</evidence>
<protein>
    <recommendedName>
        <fullName evidence="3">DUF1203 domain-containing protein</fullName>
    </recommendedName>
</protein>
<reference evidence="1" key="2">
    <citation type="submission" date="2023-01" db="EMBL/GenBank/DDBJ databases">
        <authorList>
            <person name="Sun Q."/>
            <person name="Evtushenko L."/>
        </authorList>
    </citation>
    <scope>NUCLEOTIDE SEQUENCE</scope>
    <source>
        <strain evidence="1">VKM B-1513</strain>
    </source>
</reference>
<reference evidence="1" key="1">
    <citation type="journal article" date="2014" name="Int. J. Syst. Evol. Microbiol.">
        <title>Complete genome sequence of Corynebacterium casei LMG S-19264T (=DSM 44701T), isolated from a smear-ripened cheese.</title>
        <authorList>
            <consortium name="US DOE Joint Genome Institute (JGI-PGF)"/>
            <person name="Walter F."/>
            <person name="Albersmeier A."/>
            <person name="Kalinowski J."/>
            <person name="Ruckert C."/>
        </authorList>
    </citation>
    <scope>NUCLEOTIDE SEQUENCE</scope>
    <source>
        <strain evidence="1">VKM B-1513</strain>
    </source>
</reference>
<dbReference type="InterPro" id="IPR009593">
    <property type="entry name" value="DUF1203"/>
</dbReference>
<organism evidence="1 2">
    <name type="scientific">Maricaulis virginensis</name>
    <dbReference type="NCBI Taxonomy" id="144022"/>
    <lineage>
        <taxon>Bacteria</taxon>
        <taxon>Pseudomonadati</taxon>
        <taxon>Pseudomonadota</taxon>
        <taxon>Alphaproteobacteria</taxon>
        <taxon>Maricaulales</taxon>
        <taxon>Maricaulaceae</taxon>
        <taxon>Maricaulis</taxon>
    </lineage>
</organism>
<dbReference type="PIRSF" id="PIRSF034110">
    <property type="entry name" value="DUF1203"/>
    <property type="match status" value="1"/>
</dbReference>
<evidence type="ECO:0008006" key="3">
    <source>
        <dbReference type="Google" id="ProtNLM"/>
    </source>
</evidence>
<name>A0A9W6INE4_9PROT</name>
<dbReference type="Proteomes" id="UP001143486">
    <property type="component" value="Unassembled WGS sequence"/>
</dbReference>
<keyword evidence="2" id="KW-1185">Reference proteome</keyword>